<feature type="transmembrane region" description="Helical" evidence="8">
    <location>
        <begin position="925"/>
        <end position="944"/>
    </location>
</feature>
<dbReference type="SUPFAM" id="SSF82866">
    <property type="entry name" value="Multidrug efflux transporter AcrB transmembrane domain"/>
    <property type="match status" value="2"/>
</dbReference>
<dbReference type="InterPro" id="IPR000731">
    <property type="entry name" value="SSD"/>
</dbReference>
<comment type="subcellular location">
    <subcellularLocation>
        <location evidence="1">Membrane</location>
        <topology evidence="1">Multi-pass membrane protein</topology>
    </subcellularLocation>
</comment>
<feature type="transmembrane region" description="Helical" evidence="8">
    <location>
        <begin position="439"/>
        <end position="460"/>
    </location>
</feature>
<dbReference type="PROSITE" id="PS50156">
    <property type="entry name" value="SSD"/>
    <property type="match status" value="1"/>
</dbReference>
<feature type="compositionally biased region" description="Basic and acidic residues" evidence="7">
    <location>
        <begin position="655"/>
        <end position="664"/>
    </location>
</feature>
<feature type="region of interest" description="Disordered" evidence="7">
    <location>
        <begin position="1136"/>
        <end position="1224"/>
    </location>
</feature>
<feature type="compositionally biased region" description="Basic and acidic residues" evidence="7">
    <location>
        <begin position="1187"/>
        <end position="1204"/>
    </location>
</feature>
<evidence type="ECO:0000256" key="2">
    <source>
        <dbReference type="ARBA" id="ARBA00005585"/>
    </source>
</evidence>
<feature type="region of interest" description="Disordered" evidence="7">
    <location>
        <begin position="1229"/>
        <end position="1248"/>
    </location>
</feature>
<dbReference type="GO" id="GO:0016020">
    <property type="term" value="C:membrane"/>
    <property type="evidence" value="ECO:0007669"/>
    <property type="project" value="UniProtKB-SubCell"/>
</dbReference>
<keyword evidence="6" id="KW-0325">Glycoprotein</keyword>
<keyword evidence="5 8" id="KW-0472">Membrane</keyword>
<dbReference type="InterPro" id="IPR053958">
    <property type="entry name" value="HMGCR/SNAP/NPC1-like_SSD"/>
</dbReference>
<dbReference type="PANTHER" id="PTHR10796:SF92">
    <property type="entry name" value="PATCHED-RELATED, ISOFORM A"/>
    <property type="match status" value="1"/>
</dbReference>
<feature type="compositionally biased region" description="Polar residues" evidence="7">
    <location>
        <begin position="1"/>
        <end position="12"/>
    </location>
</feature>
<evidence type="ECO:0000313" key="10">
    <source>
        <dbReference type="EMBL" id="CAB9518964.1"/>
    </source>
</evidence>
<dbReference type="Pfam" id="PF12349">
    <property type="entry name" value="Sterol-sensing"/>
    <property type="match status" value="1"/>
</dbReference>
<evidence type="ECO:0000256" key="1">
    <source>
        <dbReference type="ARBA" id="ARBA00004141"/>
    </source>
</evidence>
<gene>
    <name evidence="10" type="ORF">SEMRO_977_G227050.1</name>
</gene>
<dbReference type="Gene3D" id="1.20.1640.10">
    <property type="entry name" value="Multidrug efflux transporter AcrB transmembrane domain"/>
    <property type="match status" value="2"/>
</dbReference>
<feature type="transmembrane region" description="Helical" evidence="8">
    <location>
        <begin position="407"/>
        <end position="433"/>
    </location>
</feature>
<feature type="region of interest" description="Disordered" evidence="7">
    <location>
        <begin position="1403"/>
        <end position="1434"/>
    </location>
</feature>
<evidence type="ECO:0000259" key="9">
    <source>
        <dbReference type="PROSITE" id="PS50156"/>
    </source>
</evidence>
<dbReference type="Pfam" id="PF02460">
    <property type="entry name" value="Patched"/>
    <property type="match status" value="1"/>
</dbReference>
<reference evidence="10" key="1">
    <citation type="submission" date="2020-06" db="EMBL/GenBank/DDBJ databases">
        <authorList>
            <consortium name="Plant Systems Biology data submission"/>
        </authorList>
    </citation>
    <scope>NUCLEOTIDE SEQUENCE</scope>
    <source>
        <strain evidence="10">D6</strain>
    </source>
</reference>
<evidence type="ECO:0000256" key="7">
    <source>
        <dbReference type="SAM" id="MobiDB-lite"/>
    </source>
</evidence>
<feature type="region of interest" description="Disordered" evidence="7">
    <location>
        <begin position="1331"/>
        <end position="1362"/>
    </location>
</feature>
<feature type="compositionally biased region" description="Basic and acidic residues" evidence="7">
    <location>
        <begin position="1351"/>
        <end position="1362"/>
    </location>
</feature>
<feature type="compositionally biased region" description="Polar residues" evidence="7">
    <location>
        <begin position="63"/>
        <end position="77"/>
    </location>
</feature>
<organism evidence="10 11">
    <name type="scientific">Seminavis robusta</name>
    <dbReference type="NCBI Taxonomy" id="568900"/>
    <lineage>
        <taxon>Eukaryota</taxon>
        <taxon>Sar</taxon>
        <taxon>Stramenopiles</taxon>
        <taxon>Ochrophyta</taxon>
        <taxon>Bacillariophyta</taxon>
        <taxon>Bacillariophyceae</taxon>
        <taxon>Bacillariophycidae</taxon>
        <taxon>Naviculales</taxon>
        <taxon>Naviculaceae</taxon>
        <taxon>Seminavis</taxon>
    </lineage>
</organism>
<keyword evidence="11" id="KW-1185">Reference proteome</keyword>
<dbReference type="Proteomes" id="UP001153069">
    <property type="component" value="Unassembled WGS sequence"/>
</dbReference>
<dbReference type="EMBL" id="CAICTM010000975">
    <property type="protein sequence ID" value="CAB9518964.1"/>
    <property type="molecule type" value="Genomic_DNA"/>
</dbReference>
<proteinExistence type="inferred from homology"/>
<feature type="compositionally biased region" description="Polar residues" evidence="7">
    <location>
        <begin position="476"/>
        <end position="491"/>
    </location>
</feature>
<keyword evidence="3 8" id="KW-0812">Transmembrane</keyword>
<accession>A0A9N8EEX5</accession>
<sequence>MMKVTHNLQQRGESLRQPPPPPQHHSKDQTSEKVQALFKQRKQRGKDDEASDPKEGPLKTPSHDPSNSCKETSSSDSINLKPEPVCKSWTHLTEGIVHRGIRKFNVGLGTYAAQYPRLCILLITLFSFGIVSVGFFTNFVLVFSHDDIFTPMHSRPKLHSDWIRTKSNFPDTNDFVFIIHANGEDVMNVDAIRRLFFALDTYRNGTGYKEICAQSHYLDVIDNEPDCWIWSATNFWHHNVTEFEEAINTDEEVVRALSQKRFQDGAPVFQEALFGKFKSVNQTFVYNAIANEIFYYHHKQEYLTYVPNYVVNIGMPEIDDSYYYQERLLDVFNEIRNEWKQQTPEENPHGVQLEFFCGYAYELEYARALYKDFYLVPVIFFVMLGFTCFIFHQYGSQQVNAPTRATIGLASVVTIGMSMMSGFGLMFCLGVPFTNITLMAPFIILGVGLDDTFIITGAYFRRLSEEIQLDLDAKEQSSGGSATKKQLQNSGDSDDDSDDSVMNLEITTAGGNVSPLEQLWDHSVVVNRIRSTLEEVGMSIALTTITTTTAFMLGIISSIPGIRWLCLYASVTIVFDSLYQVTYFVALLTLDERRVVLAQAKAMVRQEHQEQQEQAPSIQQGSRRSCSAIVVPMYNTVKGWFGRRVPPNDDDDSDDSHCKHEDKSASNNGKSKRVFIERFMAWYARTLLKPPVRNSVIIFCTVLMLVCVYSTTQLRQKFDPQDYVPDDSFTQGFFDKLYEYAALVLTFEVYFRGVDQSDPKIQQQMRDYVFELSAMPQINQDPDFCWFVDMQPFLTGDITDVDLSKLPEDQKAQADLLIHTLHHGNKTFEEKLGLVLDIPVLRDLYAEDIVFNDNGEIVASRCYMYLREFDLDDVQGQVNLLFAQRAISESQPINQLPENQAEWAFFTFDTFYTYWELYAVAVDELIFTTISGVVAVCGIGFIIIPHWTATLFVGPLIIMLYFDLLGVMQFCGIDINAVTYVTIVISIGLLVDFLMHILLRYYETKGRTRDEKVRETLETMGASMMLGGFTTWLGVIPMALSTTSIFMTIFVAFLGMVSLGLLIGLALLPALLSIWGPIVSVEVHNLGKSITKVNAIHSLLPGSRSTSSAGSSPPVKALLAAKNPYRLVELDDATNDKPSVPAILPHSPSWGDDDTPSSKGADKLQSTRKLLLQPNSASEDSIFARSNDSDPSEHHHPTEEEPHHVPRPPGTDSDDHSSERADGLVLSESNHLAPCPPRDLSDQSSNSVQRIVDPVDSAVMPSSSVMPSSCSSIQESASWGSVDSSSSLIKVDTTANHHGNEGTAMASCCSIQEAPSWGSEASTSSLLRENRTMENATSSEEVDDTVTVGSDDEKPSDSDDHEIQIKSAIAVASGCRNQETHCPFGEDHGAFLIERNPTMETANFSDNTVTVGSEDDQNSHTHSSNREELGDMRD</sequence>
<feature type="region of interest" description="Disordered" evidence="7">
    <location>
        <begin position="474"/>
        <end position="501"/>
    </location>
</feature>
<comment type="caution">
    <text evidence="10">The sequence shown here is derived from an EMBL/GenBank/DDBJ whole genome shotgun (WGS) entry which is preliminary data.</text>
</comment>
<feature type="region of interest" description="Disordered" evidence="7">
    <location>
        <begin position="1"/>
        <end position="77"/>
    </location>
</feature>
<feature type="region of interest" description="Disordered" evidence="7">
    <location>
        <begin position="645"/>
        <end position="667"/>
    </location>
</feature>
<comment type="similarity">
    <text evidence="2">Belongs to the patched family.</text>
</comment>
<feature type="transmembrane region" description="Helical" evidence="8">
    <location>
        <begin position="536"/>
        <end position="556"/>
    </location>
</feature>
<dbReference type="OrthoDB" id="190529at2759"/>
<evidence type="ECO:0000256" key="4">
    <source>
        <dbReference type="ARBA" id="ARBA00022989"/>
    </source>
</evidence>
<evidence type="ECO:0000256" key="3">
    <source>
        <dbReference type="ARBA" id="ARBA00022692"/>
    </source>
</evidence>
<evidence type="ECO:0000256" key="6">
    <source>
        <dbReference type="ARBA" id="ARBA00023180"/>
    </source>
</evidence>
<evidence type="ECO:0000256" key="5">
    <source>
        <dbReference type="ARBA" id="ARBA00023136"/>
    </source>
</evidence>
<feature type="compositionally biased region" description="Basic and acidic residues" evidence="7">
    <location>
        <begin position="1424"/>
        <end position="1434"/>
    </location>
</feature>
<feature type="compositionally biased region" description="Basic and acidic residues" evidence="7">
    <location>
        <begin position="1213"/>
        <end position="1222"/>
    </location>
</feature>
<evidence type="ECO:0000313" key="11">
    <source>
        <dbReference type="Proteomes" id="UP001153069"/>
    </source>
</evidence>
<feature type="transmembrane region" description="Helical" evidence="8">
    <location>
        <begin position="695"/>
        <end position="712"/>
    </location>
</feature>
<dbReference type="PANTHER" id="PTHR10796">
    <property type="entry name" value="PATCHED-RELATED"/>
    <property type="match status" value="1"/>
</dbReference>
<feature type="transmembrane region" description="Helical" evidence="8">
    <location>
        <begin position="373"/>
        <end position="395"/>
    </location>
</feature>
<feature type="transmembrane region" description="Helical" evidence="8">
    <location>
        <begin position="562"/>
        <end position="590"/>
    </location>
</feature>
<protein>
    <submittedName>
        <fullName evidence="10">Patched domain-containing protein 3</fullName>
    </submittedName>
</protein>
<dbReference type="InterPro" id="IPR003392">
    <property type="entry name" value="PTHD_SSD"/>
</dbReference>
<dbReference type="InterPro" id="IPR051697">
    <property type="entry name" value="Patched_domain-protein"/>
</dbReference>
<feature type="domain" description="SSD" evidence="9">
    <location>
        <begin position="372"/>
        <end position="590"/>
    </location>
</feature>
<name>A0A9N8EEX5_9STRA</name>
<feature type="transmembrane region" description="Helical" evidence="8">
    <location>
        <begin position="118"/>
        <end position="143"/>
    </location>
</feature>
<feature type="compositionally biased region" description="Basic and acidic residues" evidence="7">
    <location>
        <begin position="45"/>
        <end position="57"/>
    </location>
</feature>
<keyword evidence="4 8" id="KW-1133">Transmembrane helix</keyword>
<feature type="transmembrane region" description="Helical" evidence="8">
    <location>
        <begin position="951"/>
        <end position="971"/>
    </location>
</feature>
<feature type="transmembrane region" description="Helical" evidence="8">
    <location>
        <begin position="977"/>
        <end position="999"/>
    </location>
</feature>
<evidence type="ECO:0000256" key="8">
    <source>
        <dbReference type="SAM" id="Phobius"/>
    </source>
</evidence>